<name>A0A4Y2WLY5_ARAVE</name>
<keyword evidence="1" id="KW-0808">Transferase</keyword>
<evidence type="ECO:0000313" key="2">
    <source>
        <dbReference type="Proteomes" id="UP000499080"/>
    </source>
</evidence>
<dbReference type="Proteomes" id="UP000499080">
    <property type="component" value="Unassembled WGS sequence"/>
</dbReference>
<dbReference type="PANTHER" id="PTHR19446">
    <property type="entry name" value="REVERSE TRANSCRIPTASES"/>
    <property type="match status" value="1"/>
</dbReference>
<sequence length="120" mass="13742">MPRGKAPGYDGIDNIIVHTIHKKFPILFTTFFNKCLQLGLYPDPFKIGTIVLFQKPGKNIHETSAYRPIALLPSMAKVLEKLMTQRLIYHLERNNMLSENQYGFRGEDLSTQHLTASSHK</sequence>
<dbReference type="AlphaFoldDB" id="A0A4Y2WLY5"/>
<proteinExistence type="predicted"/>
<gene>
    <name evidence="1" type="primary">X-elementORF2_746</name>
    <name evidence="1" type="ORF">AVEN_266089_1</name>
</gene>
<evidence type="ECO:0000313" key="1">
    <source>
        <dbReference type="EMBL" id="GBO37440.1"/>
    </source>
</evidence>
<organism evidence="1 2">
    <name type="scientific">Araneus ventricosus</name>
    <name type="common">Orbweaver spider</name>
    <name type="synonym">Epeira ventricosa</name>
    <dbReference type="NCBI Taxonomy" id="182803"/>
    <lineage>
        <taxon>Eukaryota</taxon>
        <taxon>Metazoa</taxon>
        <taxon>Ecdysozoa</taxon>
        <taxon>Arthropoda</taxon>
        <taxon>Chelicerata</taxon>
        <taxon>Arachnida</taxon>
        <taxon>Araneae</taxon>
        <taxon>Araneomorphae</taxon>
        <taxon>Entelegynae</taxon>
        <taxon>Araneoidea</taxon>
        <taxon>Araneidae</taxon>
        <taxon>Araneus</taxon>
    </lineage>
</organism>
<keyword evidence="2" id="KW-1185">Reference proteome</keyword>
<accession>A0A4Y2WLY5</accession>
<dbReference type="OrthoDB" id="6141209at2759"/>
<keyword evidence="1" id="KW-0548">Nucleotidyltransferase</keyword>
<keyword evidence="1" id="KW-0695">RNA-directed DNA polymerase</keyword>
<protein>
    <submittedName>
        <fullName evidence="1">Putative RNA-directed DNA polymerase from transposon X-element</fullName>
    </submittedName>
</protein>
<dbReference type="EMBL" id="BGPR01061866">
    <property type="protein sequence ID" value="GBO37440.1"/>
    <property type="molecule type" value="Genomic_DNA"/>
</dbReference>
<comment type="caution">
    <text evidence="1">The sequence shown here is derived from an EMBL/GenBank/DDBJ whole genome shotgun (WGS) entry which is preliminary data.</text>
</comment>
<dbReference type="GO" id="GO:0003964">
    <property type="term" value="F:RNA-directed DNA polymerase activity"/>
    <property type="evidence" value="ECO:0007669"/>
    <property type="project" value="UniProtKB-KW"/>
</dbReference>
<reference evidence="1 2" key="1">
    <citation type="journal article" date="2019" name="Sci. Rep.">
        <title>Orb-weaving spider Araneus ventricosus genome elucidates the spidroin gene catalogue.</title>
        <authorList>
            <person name="Kono N."/>
            <person name="Nakamura H."/>
            <person name="Ohtoshi R."/>
            <person name="Moran D.A.P."/>
            <person name="Shinohara A."/>
            <person name="Yoshida Y."/>
            <person name="Fujiwara M."/>
            <person name="Mori M."/>
            <person name="Tomita M."/>
            <person name="Arakawa K."/>
        </authorList>
    </citation>
    <scope>NUCLEOTIDE SEQUENCE [LARGE SCALE GENOMIC DNA]</scope>
</reference>